<dbReference type="RefSeq" id="WP_200598461.1">
    <property type="nucleotide sequence ID" value="NZ_JAEPBG010000037.1"/>
</dbReference>
<accession>A0A934W502</accession>
<gene>
    <name evidence="1" type="ORF">JJB74_31195</name>
</gene>
<comment type="caution">
    <text evidence="1">The sequence shown here is derived from an EMBL/GenBank/DDBJ whole genome shotgun (WGS) entry which is preliminary data.</text>
</comment>
<dbReference type="InterPro" id="IPR010751">
    <property type="entry name" value="TrfA"/>
</dbReference>
<name>A0A934W502_9BURK</name>
<evidence type="ECO:0000313" key="1">
    <source>
        <dbReference type="EMBL" id="MBK4739091.1"/>
    </source>
</evidence>
<protein>
    <submittedName>
        <fullName evidence="1">Replication initiator protein A</fullName>
    </submittedName>
</protein>
<keyword evidence="2" id="KW-1185">Reference proteome</keyword>
<dbReference type="Proteomes" id="UP000622890">
    <property type="component" value="Unassembled WGS sequence"/>
</dbReference>
<evidence type="ECO:0000313" key="2">
    <source>
        <dbReference type="Proteomes" id="UP000622890"/>
    </source>
</evidence>
<dbReference type="EMBL" id="JAEPBG010000037">
    <property type="protein sequence ID" value="MBK4739091.1"/>
    <property type="molecule type" value="Genomic_DNA"/>
</dbReference>
<organism evidence="1 2">
    <name type="scientific">Noviherbaspirillum pedocola</name>
    <dbReference type="NCBI Taxonomy" id="2801341"/>
    <lineage>
        <taxon>Bacteria</taxon>
        <taxon>Pseudomonadati</taxon>
        <taxon>Pseudomonadota</taxon>
        <taxon>Betaproteobacteria</taxon>
        <taxon>Burkholderiales</taxon>
        <taxon>Oxalobacteraceae</taxon>
        <taxon>Noviherbaspirillum</taxon>
    </lineage>
</organism>
<dbReference type="AlphaFoldDB" id="A0A934W502"/>
<reference evidence="1" key="1">
    <citation type="submission" date="2021-01" db="EMBL/GenBank/DDBJ databases">
        <title>Genome sequence of strain Noviherbaspirillum sp. DKR-6.</title>
        <authorList>
            <person name="Chaudhary D.K."/>
        </authorList>
    </citation>
    <scope>NUCLEOTIDE SEQUENCE</scope>
    <source>
        <strain evidence="1">DKR-6</strain>
    </source>
</reference>
<proteinExistence type="predicted"/>
<sequence>MPRKTGAQETHSANLTAAVNKLQETAKRKAAQRALEPVQLPMWDDDLRGMPNSFARGALFTAAKSDGKIKRDFYEGKQVATLAGINIEYRGQELRQDDYSVFLAILHFGRRYELGKPIPFTAYTMLKELGWSINTAEYKHLRECCSRLSATSVSVTQNASGEQLGGGYEGSLIRSFAWKDEKGKQLSQWVVLLEPSIAALFADPSFTLMSPAERKAIGGRSPLAQWLHSFLSTHREPYPISVTKYHELSASRSDNMNDFRRRLKVALTRLIEVGFLKEFAIKNDIVHVKRIPRHYRLPQGQNAAEPTTATLT</sequence>
<dbReference type="Pfam" id="PF07042">
    <property type="entry name" value="TrfA"/>
    <property type="match status" value="1"/>
</dbReference>